<dbReference type="Proteomes" id="UP001156441">
    <property type="component" value="Unassembled WGS sequence"/>
</dbReference>
<comment type="cofactor">
    <cofactor evidence="1">
        <name>pyridoxal 5'-phosphate</name>
        <dbReference type="ChEBI" id="CHEBI:597326"/>
    </cofactor>
</comment>
<feature type="compositionally biased region" description="Polar residues" evidence="4">
    <location>
        <begin position="479"/>
        <end position="489"/>
    </location>
</feature>
<dbReference type="Gene3D" id="3.40.640.10">
    <property type="entry name" value="Type I PLP-dependent aspartate aminotransferase-like (Major domain)"/>
    <property type="match status" value="1"/>
</dbReference>
<keyword evidence="3" id="KW-0456">Lyase</keyword>
<keyword evidence="2" id="KW-0663">Pyridoxal phosphate</keyword>
<evidence type="ECO:0000256" key="1">
    <source>
        <dbReference type="ARBA" id="ARBA00001933"/>
    </source>
</evidence>
<dbReference type="InterPro" id="IPR015424">
    <property type="entry name" value="PyrdxlP-dep_Trfase"/>
</dbReference>
<organism evidence="6 7">
    <name type="scientific">Actinophytocola gossypii</name>
    <dbReference type="NCBI Taxonomy" id="2812003"/>
    <lineage>
        <taxon>Bacteria</taxon>
        <taxon>Bacillati</taxon>
        <taxon>Actinomycetota</taxon>
        <taxon>Actinomycetes</taxon>
        <taxon>Pseudonocardiales</taxon>
        <taxon>Pseudonocardiaceae</taxon>
    </lineage>
</organism>
<dbReference type="Gene3D" id="3.40.630.30">
    <property type="match status" value="1"/>
</dbReference>
<evidence type="ECO:0000256" key="4">
    <source>
        <dbReference type="SAM" id="MobiDB-lite"/>
    </source>
</evidence>
<dbReference type="GO" id="GO:0008483">
    <property type="term" value="F:transaminase activity"/>
    <property type="evidence" value="ECO:0007669"/>
    <property type="project" value="UniProtKB-KW"/>
</dbReference>
<evidence type="ECO:0000256" key="3">
    <source>
        <dbReference type="ARBA" id="ARBA00023239"/>
    </source>
</evidence>
<dbReference type="SUPFAM" id="SSF53383">
    <property type="entry name" value="PLP-dependent transferases"/>
    <property type="match status" value="1"/>
</dbReference>
<evidence type="ECO:0000313" key="7">
    <source>
        <dbReference type="Proteomes" id="UP001156441"/>
    </source>
</evidence>
<evidence type="ECO:0000259" key="5">
    <source>
        <dbReference type="PROSITE" id="PS51186"/>
    </source>
</evidence>
<dbReference type="InterPro" id="IPR002129">
    <property type="entry name" value="PyrdxlP-dep_de-COase"/>
</dbReference>
<dbReference type="InterPro" id="IPR015421">
    <property type="entry name" value="PyrdxlP-dep_Trfase_major"/>
</dbReference>
<sequence>MDLRYWLSHAVDVVERWGDRFGPYTRHPAQLVDDAAFAPAFTAFAERMRNNYPFFHPRYAGQMVRPPHPAAIVGYLTAMLHNPNNHAAEGGPATTEMERECVASLAAMFGLRSATGHLTSSGTIGNLEALYVARQSHPGRGVAFSSEAHYTHRRMCHVLGMPAYPLPVDSAGRLEVDALERELATGRVGTVVVTAGTTGLGAVDPVHEVLPLARRHGARVHVDAAYGGFFALLARPGAEERLDPRPWRAIAECDSVVVDPHKHGLQPYGCGAVLFADPDVGRFFAHDSPYTYFTDAELHLGEISLECSRAGAAAAALWLTLKLLPLTPEGFGATLSASRRAALRWADLIDDGPRLRLYQRPELDIVTYFPTTGAATVSAVDTASNRVLRTGMTATDDPVFLSVVRVDADALRRRHPDLARDAASAHVLRSVLLKPEAESYLDHLHDRVHELAAGADPAAERYPDPTTDGDVVRPDGIPETSQADTMRSATDTDRLVEVLAGSFHSDPVAVWLFPDPVRRAEILPEFFRAHVDLSLDYDGVFTTADRDAVLLFLPPGAQEKVAAREAELTERFGEIAGEYRDALLAVMARQAERHPTGRHYYVSFGGVAPSAQRRGAGRSLAETLTERADREEVGMYTETSSAGGAGLSRRMGFLPVGEDIVLPDGPVLRPMWRAPR</sequence>
<proteinExistence type="predicted"/>
<protein>
    <submittedName>
        <fullName evidence="6">Aminotransferase class V-fold PLP-dependent enzyme</fullName>
    </submittedName>
</protein>
<reference evidence="6 7" key="1">
    <citation type="submission" date="2021-02" db="EMBL/GenBank/DDBJ databases">
        <title>Actinophytocola xerophila sp. nov., isolated from soil of cotton cropping field.</title>
        <authorList>
            <person name="Huang R."/>
            <person name="Chen X."/>
            <person name="Ge X."/>
            <person name="Liu W."/>
        </authorList>
    </citation>
    <scope>NUCLEOTIDE SEQUENCE [LARGE SCALE GENOMIC DNA]</scope>
    <source>
        <strain evidence="6 7">S1-96</strain>
    </source>
</reference>
<dbReference type="SUPFAM" id="SSF55729">
    <property type="entry name" value="Acyl-CoA N-acyltransferases (Nat)"/>
    <property type="match status" value="1"/>
</dbReference>
<keyword evidence="7" id="KW-1185">Reference proteome</keyword>
<dbReference type="InterPro" id="IPR050477">
    <property type="entry name" value="GrpII_AminoAcid_Decarb"/>
</dbReference>
<dbReference type="PROSITE" id="PS51186">
    <property type="entry name" value="GNAT"/>
    <property type="match status" value="1"/>
</dbReference>
<dbReference type="RefSeq" id="WP_260189324.1">
    <property type="nucleotide sequence ID" value="NZ_JAFFZE010000004.1"/>
</dbReference>
<dbReference type="PANTHER" id="PTHR42735">
    <property type="match status" value="1"/>
</dbReference>
<gene>
    <name evidence="6" type="ORF">JT362_02390</name>
</gene>
<dbReference type="PANTHER" id="PTHR42735:SF4">
    <property type="entry name" value="PYRIDOXAL PHOSPHATE-DEPENDENT DECARBOXYLASE FAMILY PROTEIN"/>
    <property type="match status" value="1"/>
</dbReference>
<dbReference type="InterPro" id="IPR016181">
    <property type="entry name" value="Acyl_CoA_acyltransferase"/>
</dbReference>
<evidence type="ECO:0000313" key="6">
    <source>
        <dbReference type="EMBL" id="MCT2581969.1"/>
    </source>
</evidence>
<feature type="region of interest" description="Disordered" evidence="4">
    <location>
        <begin position="454"/>
        <end position="489"/>
    </location>
</feature>
<keyword evidence="6" id="KW-0808">Transferase</keyword>
<keyword evidence="6" id="KW-0032">Aminotransferase</keyword>
<evidence type="ECO:0000256" key="2">
    <source>
        <dbReference type="ARBA" id="ARBA00022898"/>
    </source>
</evidence>
<comment type="caution">
    <text evidence="6">The sequence shown here is derived from an EMBL/GenBank/DDBJ whole genome shotgun (WGS) entry which is preliminary data.</text>
</comment>
<feature type="domain" description="N-acetyltransferase" evidence="5">
    <location>
        <begin position="535"/>
        <end position="673"/>
    </location>
</feature>
<accession>A0ABT2J290</accession>
<dbReference type="Pfam" id="PF00282">
    <property type="entry name" value="Pyridoxal_deC"/>
    <property type="match status" value="1"/>
</dbReference>
<dbReference type="InterPro" id="IPR000182">
    <property type="entry name" value="GNAT_dom"/>
</dbReference>
<name>A0ABT2J290_9PSEU</name>
<dbReference type="EMBL" id="JAFFZE010000004">
    <property type="protein sequence ID" value="MCT2581969.1"/>
    <property type="molecule type" value="Genomic_DNA"/>
</dbReference>